<evidence type="ECO:0000256" key="2">
    <source>
        <dbReference type="HAMAP-Rule" id="MF_00984"/>
    </source>
</evidence>
<keyword evidence="5" id="KW-1185">Reference proteome</keyword>
<evidence type="ECO:0000313" key="4">
    <source>
        <dbReference type="EMBL" id="SFO65205.1"/>
    </source>
</evidence>
<organism evidence="4 5">
    <name type="scientific">Algoriphagus ornithinivorans</name>
    <dbReference type="NCBI Taxonomy" id="226506"/>
    <lineage>
        <taxon>Bacteria</taxon>
        <taxon>Pseudomonadati</taxon>
        <taxon>Bacteroidota</taxon>
        <taxon>Cytophagia</taxon>
        <taxon>Cytophagales</taxon>
        <taxon>Cyclobacteriaceae</taxon>
        <taxon>Algoriphagus</taxon>
    </lineage>
</organism>
<comment type="subunit">
    <text evidence="2">Homotetramer.</text>
</comment>
<sequence length="112" mass="12744">MNALKNRVQLIGRMADKVEVKTLESGKKLGKIRLATNETYRNQQGEKVTETTWHNLVIWDKQVDILEKYTDKGSEIGIEGKLSSRNYTDKNGVKKYITEVVVSEVMLMGSKP</sequence>
<dbReference type="SUPFAM" id="SSF50249">
    <property type="entry name" value="Nucleic acid-binding proteins"/>
    <property type="match status" value="1"/>
</dbReference>
<proteinExistence type="inferred from homology"/>
<dbReference type="EMBL" id="FOVW01000010">
    <property type="protein sequence ID" value="SFO65205.1"/>
    <property type="molecule type" value="Genomic_DNA"/>
</dbReference>
<name>A0A1I5IXC2_9BACT</name>
<dbReference type="RefSeq" id="WP_091655218.1">
    <property type="nucleotide sequence ID" value="NZ_FOVW01000010.1"/>
</dbReference>
<accession>A0A1I5IXC2</accession>
<dbReference type="GO" id="GO:0009295">
    <property type="term" value="C:nucleoid"/>
    <property type="evidence" value="ECO:0007669"/>
    <property type="project" value="TreeGrafter"/>
</dbReference>
<evidence type="ECO:0000256" key="3">
    <source>
        <dbReference type="PIRNR" id="PIRNR002070"/>
    </source>
</evidence>
<dbReference type="Proteomes" id="UP000199564">
    <property type="component" value="Unassembled WGS sequence"/>
</dbReference>
<dbReference type="GO" id="GO:0003697">
    <property type="term" value="F:single-stranded DNA binding"/>
    <property type="evidence" value="ECO:0007669"/>
    <property type="project" value="UniProtKB-UniRule"/>
</dbReference>
<comment type="caution">
    <text evidence="2">Lacks conserved residue(s) required for the propagation of feature annotation.</text>
</comment>
<dbReference type="PANTHER" id="PTHR10302:SF0">
    <property type="entry name" value="SINGLE-STRANDED DNA-BINDING PROTEIN, MITOCHONDRIAL"/>
    <property type="match status" value="1"/>
</dbReference>
<dbReference type="InterPro" id="IPR012340">
    <property type="entry name" value="NA-bd_OB-fold"/>
</dbReference>
<gene>
    <name evidence="4" type="ORF">SAMN04488519_110103</name>
</gene>
<dbReference type="CDD" id="cd04496">
    <property type="entry name" value="SSB_OBF"/>
    <property type="match status" value="1"/>
</dbReference>
<dbReference type="InterPro" id="IPR000424">
    <property type="entry name" value="Primosome_PriB/ssb"/>
</dbReference>
<dbReference type="HAMAP" id="MF_00984">
    <property type="entry name" value="SSB"/>
    <property type="match status" value="1"/>
</dbReference>
<reference evidence="5" key="1">
    <citation type="submission" date="2016-10" db="EMBL/GenBank/DDBJ databases">
        <authorList>
            <person name="Varghese N."/>
            <person name="Submissions S."/>
        </authorList>
    </citation>
    <scope>NUCLEOTIDE SEQUENCE [LARGE SCALE GENOMIC DNA]</scope>
    <source>
        <strain evidence="5">DSM 15282</strain>
    </source>
</reference>
<dbReference type="NCBIfam" id="TIGR00621">
    <property type="entry name" value="ssb"/>
    <property type="match status" value="1"/>
</dbReference>
<dbReference type="PROSITE" id="PS50935">
    <property type="entry name" value="SSB"/>
    <property type="match status" value="1"/>
</dbReference>
<dbReference type="Pfam" id="PF00436">
    <property type="entry name" value="SSB"/>
    <property type="match status" value="1"/>
</dbReference>
<dbReference type="GO" id="GO:0006260">
    <property type="term" value="P:DNA replication"/>
    <property type="evidence" value="ECO:0007669"/>
    <property type="project" value="InterPro"/>
</dbReference>
<evidence type="ECO:0000256" key="1">
    <source>
        <dbReference type="ARBA" id="ARBA00023125"/>
    </source>
</evidence>
<dbReference type="AlphaFoldDB" id="A0A1I5IXC2"/>
<dbReference type="STRING" id="226506.SAMN04488519_110103"/>
<dbReference type="PIRSF" id="PIRSF002070">
    <property type="entry name" value="SSB"/>
    <property type="match status" value="1"/>
</dbReference>
<keyword evidence="1 2" id="KW-0238">DNA-binding</keyword>
<protein>
    <recommendedName>
        <fullName evidence="2 3">Single-stranded DNA-binding protein</fullName>
        <shortName evidence="2">SSB</shortName>
    </recommendedName>
</protein>
<dbReference type="InterPro" id="IPR011344">
    <property type="entry name" value="ssDNA-bd"/>
</dbReference>
<evidence type="ECO:0000313" key="5">
    <source>
        <dbReference type="Proteomes" id="UP000199564"/>
    </source>
</evidence>
<dbReference type="PANTHER" id="PTHR10302">
    <property type="entry name" value="SINGLE-STRANDED DNA-BINDING PROTEIN"/>
    <property type="match status" value="1"/>
</dbReference>
<dbReference type="Gene3D" id="2.40.50.140">
    <property type="entry name" value="Nucleic acid-binding proteins"/>
    <property type="match status" value="1"/>
</dbReference>